<dbReference type="EMBL" id="UOFG01000134">
    <property type="protein sequence ID" value="VAW60945.1"/>
    <property type="molecule type" value="Genomic_DNA"/>
</dbReference>
<feature type="transmembrane region" description="Helical" evidence="1">
    <location>
        <begin position="21"/>
        <end position="43"/>
    </location>
</feature>
<dbReference type="SUPFAM" id="SSF55073">
    <property type="entry name" value="Nucleotide cyclase"/>
    <property type="match status" value="1"/>
</dbReference>
<name>A0A3B0WY48_9ZZZZ</name>
<feature type="transmembrane region" description="Helical" evidence="1">
    <location>
        <begin position="161"/>
        <end position="177"/>
    </location>
</feature>
<accession>A0A3B0WY48</accession>
<dbReference type="InterPro" id="IPR035919">
    <property type="entry name" value="EAL_sf"/>
</dbReference>
<dbReference type="FunFam" id="3.20.20.450:FF:000001">
    <property type="entry name" value="Cyclic di-GMP phosphodiesterase yahA"/>
    <property type="match status" value="1"/>
</dbReference>
<reference evidence="4" key="1">
    <citation type="submission" date="2018-06" db="EMBL/GenBank/DDBJ databases">
        <authorList>
            <person name="Zhirakovskaya E."/>
        </authorList>
    </citation>
    <scope>NUCLEOTIDE SEQUENCE</scope>
</reference>
<dbReference type="PROSITE" id="PS50887">
    <property type="entry name" value="GGDEF"/>
    <property type="match status" value="1"/>
</dbReference>
<evidence type="ECO:0000259" key="3">
    <source>
        <dbReference type="PROSITE" id="PS50887"/>
    </source>
</evidence>
<evidence type="ECO:0000313" key="4">
    <source>
        <dbReference type="EMBL" id="VAW60945.1"/>
    </source>
</evidence>
<dbReference type="FunFam" id="3.30.70.270:FF:000001">
    <property type="entry name" value="Diguanylate cyclase domain protein"/>
    <property type="match status" value="1"/>
</dbReference>
<feature type="transmembrane region" description="Helical" evidence="1">
    <location>
        <begin position="113"/>
        <end position="132"/>
    </location>
</feature>
<dbReference type="Gene3D" id="3.30.450.20">
    <property type="entry name" value="PAS domain"/>
    <property type="match status" value="1"/>
</dbReference>
<organism evidence="4">
    <name type="scientific">hydrothermal vent metagenome</name>
    <dbReference type="NCBI Taxonomy" id="652676"/>
    <lineage>
        <taxon>unclassified sequences</taxon>
        <taxon>metagenomes</taxon>
        <taxon>ecological metagenomes</taxon>
    </lineage>
</organism>
<dbReference type="SMART" id="SM00267">
    <property type="entry name" value="GGDEF"/>
    <property type="match status" value="1"/>
</dbReference>
<evidence type="ECO:0000256" key="1">
    <source>
        <dbReference type="SAM" id="Phobius"/>
    </source>
</evidence>
<dbReference type="PANTHER" id="PTHR44757:SF2">
    <property type="entry name" value="BIOFILM ARCHITECTURE MAINTENANCE PROTEIN MBAA"/>
    <property type="match status" value="1"/>
</dbReference>
<dbReference type="PANTHER" id="PTHR44757">
    <property type="entry name" value="DIGUANYLATE CYCLASE DGCP"/>
    <property type="match status" value="1"/>
</dbReference>
<protein>
    <submittedName>
        <fullName evidence="4">Diguanylate cyclase/phosphodiesterase (GGDEF &amp; EAL domains) with PAS/PAC sensor(S)</fullName>
    </submittedName>
</protein>
<feature type="domain" description="GGDEF" evidence="3">
    <location>
        <begin position="358"/>
        <end position="491"/>
    </location>
</feature>
<dbReference type="InterPro" id="IPR029787">
    <property type="entry name" value="Nucleotide_cyclase"/>
</dbReference>
<sequence length="766" mass="86901">MHTDNKPSPTRLMQTALLFKGLSYSTAGSLIVALSMVYIIGPYADQLQAWKWLSVLAVISLYRWITYYTYSHQTTDRLTDAKWGLNFKVGAYAAAVTWGSAMWLFYPDSNPEYQVLVILGLAGVSGGALAVLSYDSRIITYYQAIILVFIESRLLWENEPFAIELAVLSLFYFGFLMKGGHEIGQNYSELIKLRYDTEKHNLALLSTTEEIARIGYWQWDMKSRNIELSSSLAKMCNTEQINIDMKTCFGKVHTDDRRRVKQAIDYVVETGKNSTVEYRIQNTENDEWTIMNQIIKRIENAQGGYSILGTVQDISIIKSAEKKIFDMAYFDELTGLANRNHFHQHLDEQIKHARRKDRKLAILYIDLDGFKEINDTLGHDRGDEYLKIIANRLKYLLRDIDFVARLGGDEFCIILEDIHEGIDASIIAERCLALSKSSIMLDNQKITPKMSIGIAVYPDDGTQTNTLLKAADTAMYSAKHDGKHACAFYDPQMTSDSIARLQLEADLQTALLNNEFELWYQPKIALNTGRMSGVEALIRWQHPQRGLIAPDYFISTAERIGLINKIGEWVLITACKQLQQWKQMNIELDIAINISSAHFSSEGFAEKVEQVTREFNLAPGDLEIEITESQTRNPKEHINICHQLQKNGIKIAIDDFGTGYSSLSVLKQLEIDTLKVDREFIRELPDEPAAALMVSTIVNMSLAMGYSIVAEGVETQEQAEFLSSLGCPIMQGYYFSKPVPAPQIKELVNTHFNLYPQPTQSYTENP</sequence>
<dbReference type="SUPFAM" id="SSF141868">
    <property type="entry name" value="EAL domain-like"/>
    <property type="match status" value="1"/>
</dbReference>
<dbReference type="PROSITE" id="PS50883">
    <property type="entry name" value="EAL"/>
    <property type="match status" value="1"/>
</dbReference>
<keyword evidence="1" id="KW-0472">Membrane</keyword>
<dbReference type="CDD" id="cd01948">
    <property type="entry name" value="EAL"/>
    <property type="match status" value="1"/>
</dbReference>
<feature type="domain" description="EAL" evidence="2">
    <location>
        <begin position="500"/>
        <end position="752"/>
    </location>
</feature>
<dbReference type="Gene3D" id="3.30.70.270">
    <property type="match status" value="1"/>
</dbReference>
<dbReference type="SUPFAM" id="SSF55785">
    <property type="entry name" value="PYP-like sensor domain (PAS domain)"/>
    <property type="match status" value="1"/>
</dbReference>
<dbReference type="InterPro" id="IPR000160">
    <property type="entry name" value="GGDEF_dom"/>
</dbReference>
<keyword evidence="1" id="KW-1133">Transmembrane helix</keyword>
<dbReference type="InterPro" id="IPR001633">
    <property type="entry name" value="EAL_dom"/>
</dbReference>
<feature type="transmembrane region" description="Helical" evidence="1">
    <location>
        <begin position="49"/>
        <end position="68"/>
    </location>
</feature>
<dbReference type="SMART" id="SM00052">
    <property type="entry name" value="EAL"/>
    <property type="match status" value="1"/>
</dbReference>
<feature type="transmembrane region" description="Helical" evidence="1">
    <location>
        <begin position="89"/>
        <end position="107"/>
    </location>
</feature>
<dbReference type="AlphaFoldDB" id="A0A3B0WY48"/>
<dbReference type="InterPro" id="IPR035965">
    <property type="entry name" value="PAS-like_dom_sf"/>
</dbReference>
<dbReference type="NCBIfam" id="TIGR00254">
    <property type="entry name" value="GGDEF"/>
    <property type="match status" value="1"/>
</dbReference>
<proteinExistence type="predicted"/>
<dbReference type="Gene3D" id="3.20.20.450">
    <property type="entry name" value="EAL domain"/>
    <property type="match status" value="1"/>
</dbReference>
<evidence type="ECO:0000259" key="2">
    <source>
        <dbReference type="PROSITE" id="PS50883"/>
    </source>
</evidence>
<gene>
    <name evidence="4" type="ORF">MNBD_GAMMA11-443</name>
</gene>
<keyword evidence="1" id="KW-0812">Transmembrane</keyword>
<dbReference type="CDD" id="cd01949">
    <property type="entry name" value="GGDEF"/>
    <property type="match status" value="1"/>
</dbReference>
<dbReference type="InterPro" id="IPR043128">
    <property type="entry name" value="Rev_trsase/Diguanyl_cyclase"/>
</dbReference>
<dbReference type="InterPro" id="IPR052155">
    <property type="entry name" value="Biofilm_reg_signaling"/>
</dbReference>
<dbReference type="Pfam" id="PF00563">
    <property type="entry name" value="EAL"/>
    <property type="match status" value="1"/>
</dbReference>
<dbReference type="Pfam" id="PF00990">
    <property type="entry name" value="GGDEF"/>
    <property type="match status" value="1"/>
</dbReference>